<sequence>MSDWDRFRKSAEESVPKDQILGPRRFMVGVLIADRDPDGDLAETDFRWMKAHSKITIARIHDTYMLKEAGADVDLWFEDTVLSPDTPIKNLCTVHGSVVALRAMLKLKQSSPAGSPAPEDPPLSQNFNADEVFDRDASPEVDLEQHTQLLNHHVHEITKQGTVEVLEAGVARSIKILETLQETLLQAAAISADAQQWIDSINTMKEQPNRSRTIIGVVGNTGAGKSSVINALLDEERLVPTNCMRACTSSVTEISWNIDDEPDHKYRAEIEFIDRADWENDLKILMQEFLSEDGTLTREASDPGTDAGIAWAKFHAVYPKIYKDKLANYTVEKLMEKSAVLNILGTTKHIHHSRADLFYIELQGFVDSKEKVIGKKDRDHQKQHKNQMEFWPLIKVVRLYTKSEALSTGAVVVDLPGVHDSNAARAAVAERYIQQCSGLWIVAPITRAVDDKAAKNLMGNAFKRQLKYDGNYSAVTFICSKTDDISATEAVDSLDVDHEFYELEEQLRHYEAQVTNTQDEIASLKDFANDLRTTLDEVEDDIDIWEDLKDRVETETVFAPKSKTNQKRKQSKPKHRSQKRQHIDDDSQVESGSDDANDSRHDSDGVETPQVPLTMLNVEQKIASLKNAKKNARQEKKKTEDLITALKPTIRELKSKIADANAKKLALCIQGRNMYSKTAIQKDFAAGIKELDQEAAVEADEEAFNPDQDLRDYDEVANSLPVFCVSSRAYQKMCGRLKKDEAVPGFQTPEETQVPQLKTHCIKLTQGGRIRACRAFLNSFCSTLTPLFLWASNDGTGPQMTDAKKQEQANYLAKRLVGLHKGLEEAVEVCLGSMTKQLQQQVFARMGQLMRQAIPSAPTIAQSWGRPKEAGGLHWSTYKAVVRRGGVYQSVSAGHRDLNAELLDPIIRQLATRWERAFQQRLPQAFEAYTKNSGDVLHAFHARIEDRARQNGVGLAHMAMLKGSIFNYEQMFQNLNDQLKIRLTEAQRDANREFVPTLANFMMTVYDRCANEYGTGSFIRMKNHMEAFVQLNSPTMFRAATQTVEEALTRVCRDLETEMSNKANEISSLMHRDYMHALVGVQATLEMEKQPQRSLKAEVLAQLKQVSSLGHRPFAHSDAYLPID</sequence>
<dbReference type="Gene3D" id="3.40.50.300">
    <property type="entry name" value="P-loop containing nucleotide triphosphate hydrolases"/>
    <property type="match status" value="1"/>
</dbReference>
<evidence type="ECO:0000256" key="2">
    <source>
        <dbReference type="SAM" id="MobiDB-lite"/>
    </source>
</evidence>
<dbReference type="PANTHER" id="PTHR36681">
    <property type="entry name" value="NUCLEAR GTPASE, GERMINAL CENTER-ASSOCIATED, TANDEM DUPLICATE 3"/>
    <property type="match status" value="1"/>
</dbReference>
<evidence type="ECO:0000256" key="1">
    <source>
        <dbReference type="SAM" id="Coils"/>
    </source>
</evidence>
<reference evidence="5" key="1">
    <citation type="journal article" date="2020" name="Stud. Mycol.">
        <title>101 Dothideomycetes genomes: a test case for predicting lifestyles and emergence of pathogens.</title>
        <authorList>
            <person name="Haridas S."/>
            <person name="Albert R."/>
            <person name="Binder M."/>
            <person name="Bloem J."/>
            <person name="Labutti K."/>
            <person name="Salamov A."/>
            <person name="Andreopoulos B."/>
            <person name="Baker S."/>
            <person name="Barry K."/>
            <person name="Bills G."/>
            <person name="Bluhm B."/>
            <person name="Cannon C."/>
            <person name="Castanera R."/>
            <person name="Culley D."/>
            <person name="Daum C."/>
            <person name="Ezra D."/>
            <person name="Gonzalez J."/>
            <person name="Henrissat B."/>
            <person name="Kuo A."/>
            <person name="Liang C."/>
            <person name="Lipzen A."/>
            <person name="Lutzoni F."/>
            <person name="Magnuson J."/>
            <person name="Mondo S."/>
            <person name="Nolan M."/>
            <person name="Ohm R."/>
            <person name="Pangilinan J."/>
            <person name="Park H.-J."/>
            <person name="Ramirez L."/>
            <person name="Alfaro M."/>
            <person name="Sun H."/>
            <person name="Tritt A."/>
            <person name="Yoshinaga Y."/>
            <person name="Zwiers L.-H."/>
            <person name="Turgeon B."/>
            <person name="Goodwin S."/>
            <person name="Spatafora J."/>
            <person name="Crous P."/>
            <person name="Grigoriev I."/>
        </authorList>
    </citation>
    <scope>NUCLEOTIDE SEQUENCE</scope>
    <source>
        <strain evidence="5">CBS 690.94</strain>
    </source>
</reference>
<feature type="domain" description="Dynamin N-terminal" evidence="3">
    <location>
        <begin position="215"/>
        <end position="459"/>
    </location>
</feature>
<feature type="region of interest" description="Disordered" evidence="2">
    <location>
        <begin position="556"/>
        <end position="613"/>
    </location>
</feature>
<dbReference type="InterPro" id="IPR027417">
    <property type="entry name" value="P-loop_NTPase"/>
</dbReference>
<evidence type="ECO:0000259" key="4">
    <source>
        <dbReference type="Pfam" id="PF24564"/>
    </source>
</evidence>
<dbReference type="OrthoDB" id="3598281at2759"/>
<dbReference type="AlphaFoldDB" id="A0A9P4PGF5"/>
<feature type="compositionally biased region" description="Acidic residues" evidence="2">
    <location>
        <begin position="586"/>
        <end position="596"/>
    </location>
</feature>
<dbReference type="Pfam" id="PF24564">
    <property type="entry name" value="DUF7605"/>
    <property type="match status" value="1"/>
</dbReference>
<evidence type="ECO:0000313" key="6">
    <source>
        <dbReference type="Proteomes" id="UP000799764"/>
    </source>
</evidence>
<feature type="coiled-coil region" evidence="1">
    <location>
        <begin position="500"/>
        <end position="555"/>
    </location>
</feature>
<keyword evidence="1" id="KW-0175">Coiled coil</keyword>
<dbReference type="InterPro" id="IPR045063">
    <property type="entry name" value="Dynamin_N"/>
</dbReference>
<dbReference type="SUPFAM" id="SSF52540">
    <property type="entry name" value="P-loop containing nucleoside triphosphate hydrolases"/>
    <property type="match status" value="1"/>
</dbReference>
<comment type="caution">
    <text evidence="5">The sequence shown here is derived from an EMBL/GenBank/DDBJ whole genome shotgun (WGS) entry which is preliminary data.</text>
</comment>
<evidence type="ECO:0008006" key="7">
    <source>
        <dbReference type="Google" id="ProtNLM"/>
    </source>
</evidence>
<protein>
    <recommendedName>
        <fullName evidence="7">Nuclear GTPase SLIP-GC</fullName>
    </recommendedName>
</protein>
<dbReference type="PANTHER" id="PTHR36681:SF3">
    <property type="entry name" value="NUCLEAR GTPASE, GERMINAL CENTER-ASSOCIATED, TANDEM DUPLICATE 3"/>
    <property type="match status" value="1"/>
</dbReference>
<feature type="domain" description="DUF7605" evidence="4">
    <location>
        <begin position="868"/>
        <end position="1030"/>
    </location>
</feature>
<accession>A0A9P4PGF5</accession>
<evidence type="ECO:0000259" key="3">
    <source>
        <dbReference type="Pfam" id="PF00350"/>
    </source>
</evidence>
<proteinExistence type="predicted"/>
<gene>
    <name evidence="5" type="ORF">P171DRAFT_495215</name>
</gene>
<dbReference type="Pfam" id="PF00350">
    <property type="entry name" value="Dynamin_N"/>
    <property type="match status" value="1"/>
</dbReference>
<dbReference type="Proteomes" id="UP000799764">
    <property type="component" value="Unassembled WGS sequence"/>
</dbReference>
<organism evidence="5 6">
    <name type="scientific">Karstenula rhodostoma CBS 690.94</name>
    <dbReference type="NCBI Taxonomy" id="1392251"/>
    <lineage>
        <taxon>Eukaryota</taxon>
        <taxon>Fungi</taxon>
        <taxon>Dikarya</taxon>
        <taxon>Ascomycota</taxon>
        <taxon>Pezizomycotina</taxon>
        <taxon>Dothideomycetes</taxon>
        <taxon>Pleosporomycetidae</taxon>
        <taxon>Pleosporales</taxon>
        <taxon>Massarineae</taxon>
        <taxon>Didymosphaeriaceae</taxon>
        <taxon>Karstenula</taxon>
    </lineage>
</organism>
<name>A0A9P4PGF5_9PLEO</name>
<dbReference type="InterPro" id="IPR056024">
    <property type="entry name" value="DUF7605"/>
</dbReference>
<evidence type="ECO:0000313" key="5">
    <source>
        <dbReference type="EMBL" id="KAF2443457.1"/>
    </source>
</evidence>
<keyword evidence="6" id="KW-1185">Reference proteome</keyword>
<feature type="coiled-coil region" evidence="1">
    <location>
        <begin position="615"/>
        <end position="645"/>
    </location>
</feature>
<dbReference type="EMBL" id="MU001502">
    <property type="protein sequence ID" value="KAF2443457.1"/>
    <property type="molecule type" value="Genomic_DNA"/>
</dbReference>
<feature type="compositionally biased region" description="Basic residues" evidence="2">
    <location>
        <begin position="564"/>
        <end position="580"/>
    </location>
</feature>